<evidence type="ECO:0000256" key="1">
    <source>
        <dbReference type="ARBA" id="ARBA00004651"/>
    </source>
</evidence>
<dbReference type="Pfam" id="PF08395">
    <property type="entry name" value="7tm_7"/>
    <property type="match status" value="1"/>
</dbReference>
<dbReference type="PANTHER" id="PTHR21143">
    <property type="entry name" value="INVERTEBRATE GUSTATORY RECEPTOR"/>
    <property type="match status" value="1"/>
</dbReference>
<dbReference type="InterPro" id="IPR013604">
    <property type="entry name" value="7TM_chemorcpt"/>
</dbReference>
<dbReference type="EMBL" id="KT860045">
    <property type="protein sequence ID" value="ALS03872.1"/>
    <property type="molecule type" value="mRNA"/>
</dbReference>
<keyword evidence="5 8" id="KW-0472">Membrane</keyword>
<evidence type="ECO:0000256" key="5">
    <source>
        <dbReference type="ARBA" id="ARBA00023136"/>
    </source>
</evidence>
<keyword evidence="6 8" id="KW-0675">Receptor</keyword>
<organism evidence="9">
    <name type="scientific">Ectropis obliqua</name>
    <name type="common">Tea geometrid moth</name>
    <dbReference type="NCBI Taxonomy" id="248899"/>
    <lineage>
        <taxon>Eukaryota</taxon>
        <taxon>Metazoa</taxon>
        <taxon>Ecdysozoa</taxon>
        <taxon>Arthropoda</taxon>
        <taxon>Hexapoda</taxon>
        <taxon>Insecta</taxon>
        <taxon>Pterygota</taxon>
        <taxon>Neoptera</taxon>
        <taxon>Endopterygota</taxon>
        <taxon>Lepidoptera</taxon>
        <taxon>Glossata</taxon>
        <taxon>Ditrysia</taxon>
        <taxon>Geometroidea</taxon>
        <taxon>Geometridae</taxon>
        <taxon>Ennominae</taxon>
        <taxon>Ectropis</taxon>
    </lineage>
</organism>
<evidence type="ECO:0000256" key="6">
    <source>
        <dbReference type="ARBA" id="ARBA00023170"/>
    </source>
</evidence>
<dbReference type="GO" id="GO:0007635">
    <property type="term" value="P:chemosensory behavior"/>
    <property type="evidence" value="ECO:0007669"/>
    <property type="project" value="TreeGrafter"/>
</dbReference>
<dbReference type="GO" id="GO:0008049">
    <property type="term" value="P:male courtship behavior"/>
    <property type="evidence" value="ECO:0007669"/>
    <property type="project" value="TreeGrafter"/>
</dbReference>
<evidence type="ECO:0000256" key="4">
    <source>
        <dbReference type="ARBA" id="ARBA00022989"/>
    </source>
</evidence>
<dbReference type="PANTHER" id="PTHR21143:SF123">
    <property type="entry name" value="GUSTATORY RECEPTOR FOR SUGAR TASTE 43A-RELATED"/>
    <property type="match status" value="1"/>
</dbReference>
<comment type="similarity">
    <text evidence="8">Belongs to the insect chemoreceptor superfamily. Gustatory receptor (GR) family.</text>
</comment>
<dbReference type="GO" id="GO:0030425">
    <property type="term" value="C:dendrite"/>
    <property type="evidence" value="ECO:0007669"/>
    <property type="project" value="TreeGrafter"/>
</dbReference>
<keyword evidence="4 8" id="KW-1133">Transmembrane helix</keyword>
<evidence type="ECO:0000313" key="9">
    <source>
        <dbReference type="EMBL" id="ALS03872.1"/>
    </source>
</evidence>
<keyword evidence="3 8" id="KW-0812">Transmembrane</keyword>
<dbReference type="GO" id="GO:0050909">
    <property type="term" value="P:sensory perception of taste"/>
    <property type="evidence" value="ECO:0007669"/>
    <property type="project" value="InterPro"/>
</dbReference>
<dbReference type="GO" id="GO:0043025">
    <property type="term" value="C:neuronal cell body"/>
    <property type="evidence" value="ECO:0007669"/>
    <property type="project" value="TreeGrafter"/>
</dbReference>
<feature type="transmembrane region" description="Helical" evidence="8">
    <location>
        <begin position="181"/>
        <end position="208"/>
    </location>
</feature>
<dbReference type="GO" id="GO:0007165">
    <property type="term" value="P:signal transduction"/>
    <property type="evidence" value="ECO:0007669"/>
    <property type="project" value="UniProtKB-KW"/>
</dbReference>
<evidence type="ECO:0000256" key="8">
    <source>
        <dbReference type="RuleBase" id="RU363108"/>
    </source>
</evidence>
<dbReference type="AlphaFoldDB" id="A0A1L2BLD2"/>
<feature type="transmembrane region" description="Helical" evidence="8">
    <location>
        <begin position="418"/>
        <end position="435"/>
    </location>
</feature>
<comment type="subcellular location">
    <subcellularLocation>
        <location evidence="1 8">Cell membrane</location>
        <topology evidence="1 8">Multi-pass membrane protein</topology>
    </subcellularLocation>
</comment>
<dbReference type="GO" id="GO:0005886">
    <property type="term" value="C:plasma membrane"/>
    <property type="evidence" value="ECO:0007669"/>
    <property type="project" value="UniProtKB-SubCell"/>
</dbReference>
<dbReference type="GO" id="GO:0030424">
    <property type="term" value="C:axon"/>
    <property type="evidence" value="ECO:0007669"/>
    <property type="project" value="TreeGrafter"/>
</dbReference>
<feature type="transmembrane region" description="Helical" evidence="8">
    <location>
        <begin position="140"/>
        <end position="161"/>
    </location>
</feature>
<feature type="transmembrane region" description="Helical" evidence="8">
    <location>
        <begin position="341"/>
        <end position="358"/>
    </location>
</feature>
<evidence type="ECO:0000256" key="3">
    <source>
        <dbReference type="ARBA" id="ARBA00022692"/>
    </source>
</evidence>
<reference evidence="9" key="1">
    <citation type="submission" date="2015-09" db="EMBL/GenBank/DDBJ databases">
        <title>Transcriptome analysis of odorant reception genes in the tea geometrid, Ectropis obliqua.</title>
        <authorList>
            <person name="Chen Z."/>
            <person name="Ma L."/>
            <person name="Li Z."/>
        </authorList>
    </citation>
    <scope>NUCLEOTIDE SEQUENCE</scope>
</reference>
<sequence>MDDQLECYVSKSLAAMLQVSRLAGLAPLEFEKKGDKWRIRVSRSWSYYGYVIITAIIITVFAALLMDLQLDPRESVRMPSSTRRVVWITDVGCMLLLSATSVYSAPGLMRAMIATVNHIEKINFDLNIRQYPMAFNKKQIWFFFVWTAVTIILTTVDHVVLLLMEDTKKTPTQSTISDMYMIYYCCYWILQLRQLNFVITTLQVMYCLRRINDCLKNLLRELADRDEHSFISLFNTKLSKATKKKQLKFKVDISVTTDFKKFQPEGTHKTAYYQDAIRRLGLAFGNTCDVVRHVDNAHGLVVLMMLGSFLLHLVCTPYYLITGMFEFSSEENWTAHLVYNAVQFVWCFYHTVNLLMVIEPCHLTQIEIETTCELVSHLMRCTDSVHDPLAMELEIFFRHLFLNQASYSAMHVTSISRSLVATILGSVTTYLVIIIQL</sequence>
<comment type="function">
    <text evidence="8">Gustatory receptor which mediates acceptance or avoidance behavior, depending on its substrates.</text>
</comment>
<accession>A0A1L2BLD2</accession>
<evidence type="ECO:0000256" key="2">
    <source>
        <dbReference type="ARBA" id="ARBA00022475"/>
    </source>
</evidence>
<keyword evidence="2 8" id="KW-1003">Cell membrane</keyword>
<feature type="transmembrane region" description="Helical" evidence="8">
    <location>
        <begin position="300"/>
        <end position="321"/>
    </location>
</feature>
<feature type="transmembrane region" description="Helical" evidence="8">
    <location>
        <begin position="45"/>
        <end position="65"/>
    </location>
</feature>
<evidence type="ECO:0000256" key="7">
    <source>
        <dbReference type="ARBA" id="ARBA00023224"/>
    </source>
</evidence>
<protein>
    <recommendedName>
        <fullName evidence="8">Gustatory receptor</fullName>
    </recommendedName>
</protein>
<feature type="transmembrane region" description="Helical" evidence="8">
    <location>
        <begin position="85"/>
        <end position="105"/>
    </location>
</feature>
<keyword evidence="7 8" id="KW-0807">Transducer</keyword>
<proteinExistence type="evidence at transcript level"/>
<name>A0A1L2BLD2_ECTOB</name>